<dbReference type="Proteomes" id="UP000437736">
    <property type="component" value="Unassembled WGS sequence"/>
</dbReference>
<keyword evidence="1" id="KW-0479">Metal-binding</keyword>
<evidence type="ECO:0000313" key="6">
    <source>
        <dbReference type="Proteomes" id="UP000437736"/>
    </source>
</evidence>
<dbReference type="InterPro" id="IPR045220">
    <property type="entry name" value="FRHB/FDHB/HCAR-like"/>
</dbReference>
<feature type="domain" description="4Fe-4S ferredoxin-type" evidence="4">
    <location>
        <begin position="26"/>
        <end position="55"/>
    </location>
</feature>
<evidence type="ECO:0000256" key="1">
    <source>
        <dbReference type="ARBA" id="ARBA00022723"/>
    </source>
</evidence>
<dbReference type="PANTHER" id="PTHR31332:SF0">
    <property type="entry name" value="7-HYDROXYMETHYL CHLOROPHYLL A REDUCTASE, CHLOROPLASTIC"/>
    <property type="match status" value="1"/>
</dbReference>
<dbReference type="Pfam" id="PF14697">
    <property type="entry name" value="Fer4_21"/>
    <property type="match status" value="1"/>
</dbReference>
<dbReference type="Pfam" id="PF04422">
    <property type="entry name" value="FrhB_FdhB_N"/>
    <property type="match status" value="1"/>
</dbReference>
<reference evidence="5 6" key="1">
    <citation type="submission" date="2019-11" db="EMBL/GenBank/DDBJ databases">
        <title>Acidiferrimicrobium australis gen. nov., sp. nov., an acidophilic and obligately heterotrophic, member of the Actinobacteria that catalyses dissimilatory oxido- reduction of iron isolated from metal-rich acidic water in Chile.</title>
        <authorList>
            <person name="Gonzalez D."/>
            <person name="Huber K."/>
            <person name="Hedrich S."/>
            <person name="Rojas-Villalobos C."/>
            <person name="Quatrini R."/>
            <person name="Dinamarca M.A."/>
            <person name="Schwarz A."/>
            <person name="Canales C."/>
            <person name="Nancucheo I."/>
        </authorList>
    </citation>
    <scope>NUCLEOTIDE SEQUENCE [LARGE SCALE GENOMIC DNA]</scope>
    <source>
        <strain evidence="5 6">USS-CCA1</strain>
    </source>
</reference>
<dbReference type="EMBL" id="WJHE01000444">
    <property type="protein sequence ID" value="MST32978.1"/>
    <property type="molecule type" value="Genomic_DNA"/>
</dbReference>
<evidence type="ECO:0000313" key="5">
    <source>
        <dbReference type="EMBL" id="MST32978.1"/>
    </source>
</evidence>
<keyword evidence="2" id="KW-0408">Iron</keyword>
<feature type="domain" description="4Fe-4S ferredoxin-type" evidence="4">
    <location>
        <begin position="57"/>
        <end position="85"/>
    </location>
</feature>
<comment type="caution">
    <text evidence="5">The sequence shown here is derived from an EMBL/GenBank/DDBJ whole genome shotgun (WGS) entry which is preliminary data.</text>
</comment>
<keyword evidence="6" id="KW-1185">Reference proteome</keyword>
<dbReference type="PANTHER" id="PTHR31332">
    <property type="entry name" value="7-HYDROXYMETHYL CHLOROPHYLL A REDUCTASE, CHLOROPLASTIC"/>
    <property type="match status" value="1"/>
</dbReference>
<sequence>MKRYRLREEMNGIPEPPGKVWFWELADGVIDAGRCVQCGTCIAACPSNSIGVSLQTGLPELVKMCTGCSLCWDFCPRGGLRYEALWPPSTPEPAGPQDVTTAGAPAAVSDADAGCRIAGDPGEGLGAVLDRYAVRASPRPGGAQDGGAVTALLAALLAAGEIDGAVVSKPSDDGREPWKGVATVATTPEELVAAAGSFYNQTMALAALDLAAHPGLPPRPRLAVVGTPCEIQGLRAMQARPWSTGAHRVDAVVLTVALLCTKSFDYEALVLRELRDRRNVDLARVGKVDVIRGRMIVEYRDGHVAVDEPVKAFHGAALKGCDECADFLGRGADLSMGSVGSPDGWTSVLVRTDAGRRAFGRARAHFDVRDLPDPAALLRLDGLDKTNARRSLGRDLDPDAPLFIDYADHVRQPSGGASGPVTVAT</sequence>
<dbReference type="InterPro" id="IPR017900">
    <property type="entry name" value="4Fe4S_Fe_S_CS"/>
</dbReference>
<protein>
    <submittedName>
        <fullName evidence="5">Coenzyme F420 hydrogenase</fullName>
    </submittedName>
</protein>
<dbReference type="Pfam" id="PF04432">
    <property type="entry name" value="FrhB_FdhB_C"/>
    <property type="match status" value="1"/>
</dbReference>
<gene>
    <name evidence="5" type="ORF">GHK86_09640</name>
</gene>
<organism evidence="5 6">
    <name type="scientific">Acidiferrimicrobium australe</name>
    <dbReference type="NCBI Taxonomy" id="2664430"/>
    <lineage>
        <taxon>Bacteria</taxon>
        <taxon>Bacillati</taxon>
        <taxon>Actinomycetota</taxon>
        <taxon>Acidimicrobiia</taxon>
        <taxon>Acidimicrobiales</taxon>
        <taxon>Acidimicrobiaceae</taxon>
        <taxon>Acidiferrimicrobium</taxon>
    </lineage>
</organism>
<accession>A0ABW9QX80</accession>
<dbReference type="InterPro" id="IPR017896">
    <property type="entry name" value="4Fe4S_Fe-S-bd"/>
</dbReference>
<dbReference type="InterPro" id="IPR007525">
    <property type="entry name" value="FrhB_FdhB_C"/>
</dbReference>
<evidence type="ECO:0000256" key="2">
    <source>
        <dbReference type="ARBA" id="ARBA00023004"/>
    </source>
</evidence>
<dbReference type="SUPFAM" id="SSF54862">
    <property type="entry name" value="4Fe-4S ferredoxins"/>
    <property type="match status" value="1"/>
</dbReference>
<dbReference type="PROSITE" id="PS51379">
    <property type="entry name" value="4FE4S_FER_2"/>
    <property type="match status" value="2"/>
</dbReference>
<evidence type="ECO:0000259" key="4">
    <source>
        <dbReference type="PROSITE" id="PS51379"/>
    </source>
</evidence>
<dbReference type="PROSITE" id="PS00198">
    <property type="entry name" value="4FE4S_FER_1"/>
    <property type="match status" value="2"/>
</dbReference>
<dbReference type="InterPro" id="IPR007516">
    <property type="entry name" value="Co_F420_Hydgase/DH_bsu_N"/>
</dbReference>
<proteinExistence type="predicted"/>
<evidence type="ECO:0000256" key="3">
    <source>
        <dbReference type="ARBA" id="ARBA00023014"/>
    </source>
</evidence>
<keyword evidence="3" id="KW-0411">Iron-sulfur</keyword>
<name>A0ABW9QX80_9ACTN</name>
<dbReference type="Gene3D" id="3.30.70.20">
    <property type="match status" value="1"/>
</dbReference>